<feature type="transmembrane region" description="Helical" evidence="1">
    <location>
        <begin position="108"/>
        <end position="132"/>
    </location>
</feature>
<keyword evidence="3" id="KW-1185">Reference proteome</keyword>
<evidence type="ECO:0000313" key="2">
    <source>
        <dbReference type="EMBL" id="MDN4518018.1"/>
    </source>
</evidence>
<keyword evidence="1" id="KW-0472">Membrane</keyword>
<protein>
    <recommendedName>
        <fullName evidence="4">Transmembrane protein</fullName>
    </recommendedName>
</protein>
<accession>A0ABT8HB72</accession>
<reference evidence="2" key="1">
    <citation type="submission" date="2023-07" db="EMBL/GenBank/DDBJ databases">
        <title>Degradation of tert-butanol by M. austroafricanum TBA100.</title>
        <authorList>
            <person name="Helbich S."/>
            <person name="Vainshtein Y."/>
        </authorList>
    </citation>
    <scope>NUCLEOTIDE SEQUENCE</scope>
    <source>
        <strain evidence="2">TBA100</strain>
    </source>
</reference>
<dbReference type="Proteomes" id="UP001172687">
    <property type="component" value="Unassembled WGS sequence"/>
</dbReference>
<dbReference type="EMBL" id="JAUHTC010000037">
    <property type="protein sequence ID" value="MDN4518018.1"/>
    <property type="molecule type" value="Genomic_DNA"/>
</dbReference>
<proteinExistence type="predicted"/>
<keyword evidence="1" id="KW-0812">Transmembrane</keyword>
<evidence type="ECO:0000256" key="1">
    <source>
        <dbReference type="SAM" id="Phobius"/>
    </source>
</evidence>
<sequence length="210" mass="22038">MKSRWVPYATTPGRLMAQLFSDVVVVGWTAIWIFVGTAVHSAVATIADFGYQVESGANGVAGNLDSAGQSAEDVPLIGGAIGGPLTAAGDAAREIAGAGQTLGVTAGWLAWLLALAVAAPPILALMMPWLFLRVRFFRRKWTAVTLSSTWAGEQLLALRALANRPLPKLAAISTDPVGAWREQDPVAIRGLAALELRASGIRAANLKRAK</sequence>
<evidence type="ECO:0008006" key="4">
    <source>
        <dbReference type="Google" id="ProtNLM"/>
    </source>
</evidence>
<gene>
    <name evidence="2" type="ORF">QYF68_09285</name>
</gene>
<dbReference type="RefSeq" id="WP_011782280.1">
    <property type="nucleotide sequence ID" value="NZ_CP070380.1"/>
</dbReference>
<name>A0ABT8HB72_MYCAO</name>
<evidence type="ECO:0000313" key="3">
    <source>
        <dbReference type="Proteomes" id="UP001172687"/>
    </source>
</evidence>
<comment type="caution">
    <text evidence="2">The sequence shown here is derived from an EMBL/GenBank/DDBJ whole genome shotgun (WGS) entry which is preliminary data.</text>
</comment>
<keyword evidence="1" id="KW-1133">Transmembrane helix</keyword>
<feature type="transmembrane region" description="Helical" evidence="1">
    <location>
        <begin position="20"/>
        <end position="43"/>
    </location>
</feature>
<organism evidence="2 3">
    <name type="scientific">Mycolicibacterium austroafricanum</name>
    <name type="common">Mycobacterium austroafricanum</name>
    <dbReference type="NCBI Taxonomy" id="39687"/>
    <lineage>
        <taxon>Bacteria</taxon>
        <taxon>Bacillati</taxon>
        <taxon>Actinomycetota</taxon>
        <taxon>Actinomycetes</taxon>
        <taxon>Mycobacteriales</taxon>
        <taxon>Mycobacteriaceae</taxon>
        <taxon>Mycolicibacterium</taxon>
    </lineage>
</organism>